<feature type="compositionally biased region" description="Low complexity" evidence="1">
    <location>
        <begin position="480"/>
        <end position="491"/>
    </location>
</feature>
<evidence type="ECO:0000256" key="1">
    <source>
        <dbReference type="SAM" id="MobiDB-lite"/>
    </source>
</evidence>
<feature type="region of interest" description="Disordered" evidence="1">
    <location>
        <begin position="456"/>
        <end position="491"/>
    </location>
</feature>
<sequence>DEPTFEPPRRAVAGPAAAARAPGSDDDVWDPSEDGRRALRRAGQRTLPTQEYRVVTEFAYVRQQPSLSAAIRGKRARGETVVGVAETFDGWVHLSEDGWIIKDMLGRHGVAEVLSPVGPPPVLAVPEPLAAPGPVHFEVAFRPHVAVRSSPSKEALIMGVKRFGEEVVSEVQTYGGWVRLQDGCFVLSVDASLGRLLRCKEARARPPPPPAHAAAHAPSASTAPVAPAAAEGGALDARRAALRAKVQRAEGCEQELRDCVEEGGREGLREESALAQRLLDRLLGQRTRSLAEEHAVLLERLAAAAASGDRLEIRSARDAAVRGGVDKKEIARVFSLSVVSTESAATDSRVPTGALLLEPAPPRPAPEPAAPRREREAAPEAAAAVVPTEGAPPPGALALGARVRLAGLRRDLELEGLTGVVVAPRGEGRWQVLLDGGGMKLARRAYLEPWAGEAKRRGGAGVVAGPQDTLEPQPAHDSRAGPAPEAPGSAALAGAWVSQETGEWMGTICGAKLQWADGPEVCLRPLGDGSFSCELTAEGVTESFSASLHEDDRLVWSDGDVWVRERP</sequence>
<proteinExistence type="predicted"/>
<feature type="compositionally biased region" description="Low complexity" evidence="1">
    <location>
        <begin position="212"/>
        <end position="229"/>
    </location>
</feature>
<comment type="caution">
    <text evidence="2">The sequence shown here is derived from an EMBL/GenBank/DDBJ whole genome shotgun (WGS) entry which is preliminary data.</text>
</comment>
<accession>A0ABN9YF94</accession>
<evidence type="ECO:0008006" key="4">
    <source>
        <dbReference type="Google" id="ProtNLM"/>
    </source>
</evidence>
<organism evidence="2 3">
    <name type="scientific">Prorocentrum cordatum</name>
    <dbReference type="NCBI Taxonomy" id="2364126"/>
    <lineage>
        <taxon>Eukaryota</taxon>
        <taxon>Sar</taxon>
        <taxon>Alveolata</taxon>
        <taxon>Dinophyceae</taxon>
        <taxon>Prorocentrales</taxon>
        <taxon>Prorocentraceae</taxon>
        <taxon>Prorocentrum</taxon>
    </lineage>
</organism>
<dbReference type="Proteomes" id="UP001189429">
    <property type="component" value="Unassembled WGS sequence"/>
</dbReference>
<feature type="compositionally biased region" description="Pro residues" evidence="1">
    <location>
        <begin position="359"/>
        <end position="369"/>
    </location>
</feature>
<keyword evidence="3" id="KW-1185">Reference proteome</keyword>
<evidence type="ECO:0000313" key="3">
    <source>
        <dbReference type="Proteomes" id="UP001189429"/>
    </source>
</evidence>
<feature type="compositionally biased region" description="Low complexity" evidence="1">
    <location>
        <begin position="379"/>
        <end position="389"/>
    </location>
</feature>
<feature type="region of interest" description="Disordered" evidence="1">
    <location>
        <begin position="354"/>
        <end position="389"/>
    </location>
</feature>
<feature type="region of interest" description="Disordered" evidence="1">
    <location>
        <begin position="1"/>
        <end position="33"/>
    </location>
</feature>
<evidence type="ECO:0000313" key="2">
    <source>
        <dbReference type="EMBL" id="CAK0910158.1"/>
    </source>
</evidence>
<feature type="non-terminal residue" evidence="2">
    <location>
        <position position="1"/>
    </location>
</feature>
<reference evidence="2" key="1">
    <citation type="submission" date="2023-10" db="EMBL/GenBank/DDBJ databases">
        <authorList>
            <person name="Chen Y."/>
            <person name="Shah S."/>
            <person name="Dougan E. K."/>
            <person name="Thang M."/>
            <person name="Chan C."/>
        </authorList>
    </citation>
    <scope>NUCLEOTIDE SEQUENCE [LARGE SCALE GENOMIC DNA]</scope>
</reference>
<protein>
    <recommendedName>
        <fullName evidence="4">SH3 domain-containing protein</fullName>
    </recommendedName>
</protein>
<name>A0ABN9YF94_9DINO</name>
<feature type="compositionally biased region" description="Low complexity" evidence="1">
    <location>
        <begin position="10"/>
        <end position="22"/>
    </location>
</feature>
<feature type="region of interest" description="Disordered" evidence="1">
    <location>
        <begin position="204"/>
        <end position="229"/>
    </location>
</feature>
<dbReference type="EMBL" id="CAUYUJ010022335">
    <property type="protein sequence ID" value="CAK0910158.1"/>
    <property type="molecule type" value="Genomic_DNA"/>
</dbReference>
<gene>
    <name evidence="2" type="ORF">PCOR1329_LOCUS84397</name>
</gene>